<proteinExistence type="predicted"/>
<dbReference type="Ensembl" id="ENSCSAVT00000008999.1">
    <property type="protein sequence ID" value="ENSCSAVP00000008885.1"/>
    <property type="gene ID" value="ENSCSAVG00000005267.1"/>
</dbReference>
<dbReference type="AlphaFoldDB" id="H2YU75"/>
<accession>H2YU75</accession>
<dbReference type="HOGENOM" id="CLU_849803_0_0_1"/>
<keyword evidence="2" id="KW-1185">Reference proteome</keyword>
<protein>
    <submittedName>
        <fullName evidence="1">Uncharacterized protein</fullName>
    </submittedName>
</protein>
<dbReference type="GeneTree" id="ENSGT00390000000254"/>
<sequence length="327" mass="37319">MVEEIQDLTNKTENREILVAKNDNNSALQPMGLIPIYLPPINNHKNAILPSNPSGFSNLGFTFLPPIYQQAEHYGRKHNFTDHQIKTELNDIVHEVLTEEILNLFEEVLIEGVEPSPRAVEHHETVREALLDRLAKSLTIELIDDVLREDKQTCVVEFFDEKIRTHRVNSKVQNVAESIFRELETELLEEVMVDVLDTVVCSGACISIIHEVIEEEAEMVMHDTLMHYGARAAFSQYQQISKFAADYVLDSMCVKSLLPQPSKPSDDLTPVIDHLMFEVLLNTLLQHDNTTDETCIPIHWYQKKLILGVMFEDTLSKLCNAIDTEIS</sequence>
<evidence type="ECO:0000313" key="1">
    <source>
        <dbReference type="Ensembl" id="ENSCSAVP00000008885.1"/>
    </source>
</evidence>
<reference evidence="2" key="1">
    <citation type="submission" date="2003-08" db="EMBL/GenBank/DDBJ databases">
        <authorList>
            <person name="Birren B."/>
            <person name="Nusbaum C."/>
            <person name="Abebe A."/>
            <person name="Abouelleil A."/>
            <person name="Adekoya E."/>
            <person name="Ait-zahra M."/>
            <person name="Allen N."/>
            <person name="Allen T."/>
            <person name="An P."/>
            <person name="Anderson M."/>
            <person name="Anderson S."/>
            <person name="Arachchi H."/>
            <person name="Armbruster J."/>
            <person name="Bachantsang P."/>
            <person name="Baldwin J."/>
            <person name="Barry A."/>
            <person name="Bayul T."/>
            <person name="Blitshsteyn B."/>
            <person name="Bloom T."/>
            <person name="Blye J."/>
            <person name="Boguslavskiy L."/>
            <person name="Borowsky M."/>
            <person name="Boukhgalter B."/>
            <person name="Brunache A."/>
            <person name="Butler J."/>
            <person name="Calixte N."/>
            <person name="Calvo S."/>
            <person name="Camarata J."/>
            <person name="Campo K."/>
            <person name="Chang J."/>
            <person name="Cheshatsang Y."/>
            <person name="Citroen M."/>
            <person name="Collymore A."/>
            <person name="Considine T."/>
            <person name="Cook A."/>
            <person name="Cooke P."/>
            <person name="Corum B."/>
            <person name="Cuomo C."/>
            <person name="David R."/>
            <person name="Dawoe T."/>
            <person name="Degray S."/>
            <person name="Dodge S."/>
            <person name="Dooley K."/>
            <person name="Dorje P."/>
            <person name="Dorjee K."/>
            <person name="Dorris L."/>
            <person name="Duffey N."/>
            <person name="Dupes A."/>
            <person name="Elkins T."/>
            <person name="Engels R."/>
            <person name="Erickson J."/>
            <person name="Farina A."/>
            <person name="Faro S."/>
            <person name="Ferreira P."/>
            <person name="Fischer H."/>
            <person name="Fitzgerald M."/>
            <person name="Foley K."/>
            <person name="Gage D."/>
            <person name="Galagan J."/>
            <person name="Gearin G."/>
            <person name="Gnerre S."/>
            <person name="Gnirke A."/>
            <person name="Goyette A."/>
            <person name="Graham J."/>
            <person name="Grandbois E."/>
            <person name="Gyaltsen K."/>
            <person name="Hafez N."/>
            <person name="Hagopian D."/>
            <person name="Hagos B."/>
            <person name="Hall J."/>
            <person name="Hatcher B."/>
            <person name="Heller A."/>
            <person name="Higgins H."/>
            <person name="Honan T."/>
            <person name="Horn A."/>
            <person name="Houde N."/>
            <person name="Hughes L."/>
            <person name="Hulme W."/>
            <person name="Husby E."/>
            <person name="Iliev I."/>
            <person name="Jaffe D."/>
            <person name="Jones C."/>
            <person name="Kamal M."/>
            <person name="Kamat A."/>
            <person name="Kamvysselis M."/>
            <person name="Karlsson E."/>
            <person name="Kells C."/>
            <person name="Kieu A."/>
            <person name="Kisner P."/>
            <person name="Kodira C."/>
            <person name="Kulbokas E."/>
            <person name="Labutti K."/>
            <person name="Lama D."/>
            <person name="Landers T."/>
            <person name="Leger J."/>
            <person name="Levine S."/>
            <person name="Lewis D."/>
            <person name="Lewis T."/>
            <person name="Lindblad-toh K."/>
            <person name="Liu X."/>
            <person name="Lokyitsang T."/>
            <person name="Lokyitsang Y."/>
            <person name="Lucien O."/>
            <person name="Lui A."/>
            <person name="Ma L.J."/>
            <person name="Mabbitt R."/>
            <person name="Macdonald J."/>
            <person name="Maclean C."/>
            <person name="Major J."/>
            <person name="Manning J."/>
            <person name="Marabella R."/>
            <person name="Maru K."/>
            <person name="Matthews C."/>
            <person name="Mauceli E."/>
            <person name="Mccarthy M."/>
            <person name="Mcdonough S."/>
            <person name="Mcghee T."/>
            <person name="Meldrim J."/>
            <person name="Meneus L."/>
            <person name="Mesirov J."/>
            <person name="Mihalev A."/>
            <person name="Mihova T."/>
            <person name="Mikkelsen T."/>
            <person name="Mlenga V."/>
            <person name="Moru K."/>
            <person name="Mozes J."/>
            <person name="Mulrain L."/>
            <person name="Munson G."/>
            <person name="Naylor J."/>
            <person name="Newes C."/>
            <person name="Nguyen C."/>
            <person name="Nguyen N."/>
            <person name="Nguyen T."/>
            <person name="Nicol R."/>
            <person name="Nielsen C."/>
            <person name="Nizzari M."/>
            <person name="Norbu C."/>
            <person name="Norbu N."/>
            <person name="O'donnell P."/>
            <person name="Okoawo O."/>
            <person name="O'leary S."/>
            <person name="Omotosho B."/>
            <person name="O'neill K."/>
            <person name="Osman S."/>
            <person name="Parker S."/>
            <person name="Perrin D."/>
            <person name="Phunkhang P."/>
            <person name="Piqani B."/>
            <person name="Purcell S."/>
            <person name="Rachupka T."/>
            <person name="Ramasamy U."/>
            <person name="Rameau R."/>
            <person name="Ray V."/>
            <person name="Raymond C."/>
            <person name="Retta R."/>
            <person name="Richardson S."/>
            <person name="Rise C."/>
            <person name="Rodriguez J."/>
            <person name="Rogers J."/>
            <person name="Rogov P."/>
            <person name="Rutman M."/>
            <person name="Schupbach R."/>
            <person name="Seaman C."/>
            <person name="Settipalli S."/>
            <person name="Sharpe T."/>
            <person name="Sheridan J."/>
            <person name="Sherpa N."/>
            <person name="Shi J."/>
            <person name="Smirnov S."/>
            <person name="Smith C."/>
            <person name="Sougnez C."/>
            <person name="Spencer B."/>
            <person name="Stalker J."/>
            <person name="Stange-thomann N."/>
            <person name="Stavropoulos S."/>
            <person name="Stetson K."/>
            <person name="Stone C."/>
            <person name="Stone S."/>
            <person name="Stubbs M."/>
            <person name="Talamas J."/>
            <person name="Tchuinga P."/>
            <person name="Tenzing P."/>
            <person name="Tesfaye S."/>
            <person name="Theodore J."/>
            <person name="Thoulutsang Y."/>
            <person name="Topham K."/>
            <person name="Towey S."/>
            <person name="Tsamla T."/>
            <person name="Tsomo N."/>
            <person name="Vallee D."/>
            <person name="Vassiliev H."/>
            <person name="Venkataraman V."/>
            <person name="Vinson J."/>
            <person name="Vo A."/>
            <person name="Wade C."/>
            <person name="Wang S."/>
            <person name="Wangchuk T."/>
            <person name="Wangdi T."/>
            <person name="Whittaker C."/>
            <person name="Wilkinson J."/>
            <person name="Wu Y."/>
            <person name="Wyman D."/>
            <person name="Yadav S."/>
            <person name="Yang S."/>
            <person name="Yang X."/>
            <person name="Yeager S."/>
            <person name="Yee E."/>
            <person name="Young G."/>
            <person name="Zainoun J."/>
            <person name="Zembeck L."/>
            <person name="Zimmer A."/>
            <person name="Zody M."/>
            <person name="Lander E."/>
        </authorList>
    </citation>
    <scope>NUCLEOTIDE SEQUENCE [LARGE SCALE GENOMIC DNA]</scope>
</reference>
<dbReference type="Proteomes" id="UP000007875">
    <property type="component" value="Unassembled WGS sequence"/>
</dbReference>
<name>H2YU75_CIOSA</name>
<organism evidence="1 2">
    <name type="scientific">Ciona savignyi</name>
    <name type="common">Pacific transparent sea squirt</name>
    <dbReference type="NCBI Taxonomy" id="51511"/>
    <lineage>
        <taxon>Eukaryota</taxon>
        <taxon>Metazoa</taxon>
        <taxon>Chordata</taxon>
        <taxon>Tunicata</taxon>
        <taxon>Ascidiacea</taxon>
        <taxon>Phlebobranchia</taxon>
        <taxon>Cionidae</taxon>
        <taxon>Ciona</taxon>
    </lineage>
</organism>
<evidence type="ECO:0000313" key="2">
    <source>
        <dbReference type="Proteomes" id="UP000007875"/>
    </source>
</evidence>
<dbReference type="InParanoid" id="H2YU75"/>
<reference evidence="1" key="2">
    <citation type="submission" date="2025-08" db="UniProtKB">
        <authorList>
            <consortium name="Ensembl"/>
        </authorList>
    </citation>
    <scope>IDENTIFICATION</scope>
</reference>
<reference evidence="1" key="3">
    <citation type="submission" date="2025-09" db="UniProtKB">
        <authorList>
            <consortium name="Ensembl"/>
        </authorList>
    </citation>
    <scope>IDENTIFICATION</scope>
</reference>